<sequence>MGFRLCIVTFRRSFRHVRYGIHSACVRLWNGDASLRITNVPERRPSEIMSDYSYTSPCVCLRLDPKLADELRQAADGTDDAVENRLDRPDYLVQMKGLLNKEQPIPFTLLKNYWRNHKEGVSLVEWTARCRLELPSVVVPPRSDDLEKRCKELRARMMHKEYDSMVASIDRSRASNGDNYGNNLAVWRQLRNQYIAVVNTVLTIGGTFAFFYKAVEYSLPERNVAAQVLAAILACLVVAVAELYFLLRSL</sequence>
<keyword evidence="3" id="KW-0256">Endoplasmic reticulum</keyword>
<dbReference type="InParanoid" id="A0A1V9X930"/>
<accession>A0A1V9X930</accession>
<dbReference type="PANTHER" id="PTHR31394">
    <property type="entry name" value="TRANSMEMBRANE PROTEIN 199"/>
    <property type="match status" value="1"/>
</dbReference>
<evidence type="ECO:0000256" key="5">
    <source>
        <dbReference type="ARBA" id="ARBA00023136"/>
    </source>
</evidence>
<dbReference type="InterPro" id="IPR021013">
    <property type="entry name" value="ATPase_Vma12"/>
</dbReference>
<feature type="transmembrane region" description="Helical" evidence="6">
    <location>
        <begin position="194"/>
        <end position="212"/>
    </location>
</feature>
<dbReference type="EMBL" id="MNPL01018701">
    <property type="protein sequence ID" value="OQR70030.1"/>
    <property type="molecule type" value="Genomic_DNA"/>
</dbReference>
<feature type="transmembrane region" description="Helical" evidence="6">
    <location>
        <begin position="224"/>
        <end position="247"/>
    </location>
</feature>
<organism evidence="7 8">
    <name type="scientific">Tropilaelaps mercedesae</name>
    <dbReference type="NCBI Taxonomy" id="418985"/>
    <lineage>
        <taxon>Eukaryota</taxon>
        <taxon>Metazoa</taxon>
        <taxon>Ecdysozoa</taxon>
        <taxon>Arthropoda</taxon>
        <taxon>Chelicerata</taxon>
        <taxon>Arachnida</taxon>
        <taxon>Acari</taxon>
        <taxon>Parasitiformes</taxon>
        <taxon>Mesostigmata</taxon>
        <taxon>Gamasina</taxon>
        <taxon>Dermanyssoidea</taxon>
        <taxon>Laelapidae</taxon>
        <taxon>Tropilaelaps</taxon>
    </lineage>
</organism>
<proteinExistence type="predicted"/>
<dbReference type="GO" id="GO:0005789">
    <property type="term" value="C:endoplasmic reticulum membrane"/>
    <property type="evidence" value="ECO:0007669"/>
    <property type="project" value="UniProtKB-SubCell"/>
</dbReference>
<dbReference type="Pfam" id="PF11712">
    <property type="entry name" value="Vma12"/>
    <property type="match status" value="1"/>
</dbReference>
<evidence type="ECO:0000256" key="6">
    <source>
        <dbReference type="SAM" id="Phobius"/>
    </source>
</evidence>
<dbReference type="OrthoDB" id="6514492at2759"/>
<dbReference type="GO" id="GO:0070072">
    <property type="term" value="P:vacuolar proton-transporting V-type ATPase complex assembly"/>
    <property type="evidence" value="ECO:0007669"/>
    <property type="project" value="InterPro"/>
</dbReference>
<dbReference type="Proteomes" id="UP000192247">
    <property type="component" value="Unassembled WGS sequence"/>
</dbReference>
<evidence type="ECO:0000313" key="8">
    <source>
        <dbReference type="Proteomes" id="UP000192247"/>
    </source>
</evidence>
<name>A0A1V9X930_9ACAR</name>
<dbReference type="PANTHER" id="PTHR31394:SF1">
    <property type="entry name" value="TRANSMEMBRANE PROTEIN 199"/>
    <property type="match status" value="1"/>
</dbReference>
<comment type="caution">
    <text evidence="7">The sequence shown here is derived from an EMBL/GenBank/DDBJ whole genome shotgun (WGS) entry which is preliminary data.</text>
</comment>
<reference evidence="7 8" key="1">
    <citation type="journal article" date="2017" name="Gigascience">
        <title>Draft genome of the honey bee ectoparasitic mite, Tropilaelaps mercedesae, is shaped by the parasitic life history.</title>
        <authorList>
            <person name="Dong X."/>
            <person name="Armstrong S.D."/>
            <person name="Xia D."/>
            <person name="Makepeace B.L."/>
            <person name="Darby A.C."/>
            <person name="Kadowaki T."/>
        </authorList>
    </citation>
    <scope>NUCLEOTIDE SEQUENCE [LARGE SCALE GENOMIC DNA]</scope>
    <source>
        <strain evidence="7">Wuxi-XJTLU</strain>
    </source>
</reference>
<gene>
    <name evidence="7" type="ORF">BIW11_11894</name>
</gene>
<keyword evidence="5 6" id="KW-0472">Membrane</keyword>
<comment type="subcellular location">
    <subcellularLocation>
        <location evidence="1">Endoplasmic reticulum membrane</location>
        <topology evidence="1">Multi-pass membrane protein</topology>
    </subcellularLocation>
</comment>
<keyword evidence="4 6" id="KW-1133">Transmembrane helix</keyword>
<evidence type="ECO:0000313" key="7">
    <source>
        <dbReference type="EMBL" id="OQR70030.1"/>
    </source>
</evidence>
<keyword evidence="8" id="KW-1185">Reference proteome</keyword>
<protein>
    <submittedName>
        <fullName evidence="7">Transmembrane protein-like</fullName>
    </submittedName>
</protein>
<evidence type="ECO:0000256" key="2">
    <source>
        <dbReference type="ARBA" id="ARBA00022692"/>
    </source>
</evidence>
<evidence type="ECO:0000256" key="3">
    <source>
        <dbReference type="ARBA" id="ARBA00022824"/>
    </source>
</evidence>
<dbReference type="AlphaFoldDB" id="A0A1V9X930"/>
<evidence type="ECO:0000256" key="4">
    <source>
        <dbReference type="ARBA" id="ARBA00022989"/>
    </source>
</evidence>
<keyword evidence="2 6" id="KW-0812">Transmembrane</keyword>
<evidence type="ECO:0000256" key="1">
    <source>
        <dbReference type="ARBA" id="ARBA00004477"/>
    </source>
</evidence>